<comment type="subcellular location">
    <subcellularLocation>
        <location evidence="5">Cell membrane</location>
        <topology evidence="5">Multi-pass membrane protein</topology>
    </subcellularLocation>
    <subcellularLocation>
        <location evidence="1">Membrane</location>
        <topology evidence="1">Multi-pass membrane protein</topology>
    </subcellularLocation>
</comment>
<dbReference type="InterPro" id="IPR002781">
    <property type="entry name" value="TM_pro_TauE-like"/>
</dbReference>
<proteinExistence type="inferred from homology"/>
<evidence type="ECO:0000256" key="1">
    <source>
        <dbReference type="ARBA" id="ARBA00004141"/>
    </source>
</evidence>
<keyword evidence="7" id="KW-1185">Reference proteome</keyword>
<feature type="transmembrane region" description="Helical" evidence="5">
    <location>
        <begin position="181"/>
        <end position="203"/>
    </location>
</feature>
<keyword evidence="5" id="KW-1003">Cell membrane</keyword>
<comment type="caution">
    <text evidence="6">The sequence shown here is derived from an EMBL/GenBank/DDBJ whole genome shotgun (WGS) entry which is preliminary data.</text>
</comment>
<comment type="similarity">
    <text evidence="5">Belongs to the 4-toluene sulfonate uptake permease (TSUP) (TC 2.A.102) family.</text>
</comment>
<keyword evidence="4 5" id="KW-0472">Membrane</keyword>
<reference evidence="6 7" key="1">
    <citation type="submission" date="2018-05" db="EMBL/GenBank/DDBJ databases">
        <title>Draft genome of Methanospirillum lacunae Ki8-1.</title>
        <authorList>
            <person name="Dueholm M.S."/>
            <person name="Nielsen P.H."/>
            <person name="Bakmann L.F."/>
            <person name="Otzen D.E."/>
        </authorList>
    </citation>
    <scope>NUCLEOTIDE SEQUENCE [LARGE SCALE GENOMIC DNA]</scope>
    <source>
        <strain evidence="6 7">Ki8-1</strain>
    </source>
</reference>
<feature type="transmembrane region" description="Helical" evidence="5">
    <location>
        <begin position="223"/>
        <end position="241"/>
    </location>
</feature>
<evidence type="ECO:0000256" key="2">
    <source>
        <dbReference type="ARBA" id="ARBA00022692"/>
    </source>
</evidence>
<name>A0A2V2N250_9EURY</name>
<feature type="transmembrane region" description="Helical" evidence="5">
    <location>
        <begin position="51"/>
        <end position="72"/>
    </location>
</feature>
<dbReference type="PANTHER" id="PTHR43483">
    <property type="entry name" value="MEMBRANE TRANSPORTER PROTEIN HI_0806-RELATED"/>
    <property type="match status" value="1"/>
</dbReference>
<feature type="transmembrane region" description="Helical" evidence="5">
    <location>
        <begin position="141"/>
        <end position="174"/>
    </location>
</feature>
<protein>
    <recommendedName>
        <fullName evidence="5">Probable membrane transporter protein</fullName>
    </recommendedName>
</protein>
<dbReference type="EMBL" id="QGMY01000006">
    <property type="protein sequence ID" value="PWR72655.1"/>
    <property type="molecule type" value="Genomic_DNA"/>
</dbReference>
<dbReference type="OrthoDB" id="82244at2157"/>
<dbReference type="RefSeq" id="WP_109968166.1">
    <property type="nucleotide sequence ID" value="NZ_CP176093.1"/>
</dbReference>
<dbReference type="GO" id="GO:0005886">
    <property type="term" value="C:plasma membrane"/>
    <property type="evidence" value="ECO:0007669"/>
    <property type="project" value="UniProtKB-SubCell"/>
</dbReference>
<evidence type="ECO:0000313" key="7">
    <source>
        <dbReference type="Proteomes" id="UP000245657"/>
    </source>
</evidence>
<dbReference type="GeneID" id="97548662"/>
<organism evidence="6 7">
    <name type="scientific">Methanospirillum lacunae</name>
    <dbReference type="NCBI Taxonomy" id="668570"/>
    <lineage>
        <taxon>Archaea</taxon>
        <taxon>Methanobacteriati</taxon>
        <taxon>Methanobacteriota</taxon>
        <taxon>Stenosarchaea group</taxon>
        <taxon>Methanomicrobia</taxon>
        <taxon>Methanomicrobiales</taxon>
        <taxon>Methanospirillaceae</taxon>
        <taxon>Methanospirillum</taxon>
    </lineage>
</organism>
<dbReference type="Pfam" id="PF01925">
    <property type="entry name" value="TauE"/>
    <property type="match status" value="1"/>
</dbReference>
<keyword evidence="2 5" id="KW-0812">Transmembrane</keyword>
<dbReference type="AlphaFoldDB" id="A0A2V2N250"/>
<dbReference type="Proteomes" id="UP000245657">
    <property type="component" value="Unassembled WGS sequence"/>
</dbReference>
<sequence>MDIILYLLSLITTGSVAGFASGMVGVGGCFIMVPVQYWLLVSDGLDSTLAIRVAFATGLAVTLPTVMTSALGHHRRKAVDWQTAIPMGGAAVVGAVTGGTIATFLPGQVLKTFFAVLVTLMAVRMFWNVKECLVCPPRQSLPVLLFIGFCIGNITSLAGVGGGVVLVPVLVLLLHYPVHTAIGTSSACLIFSSAGAVATYLWHGLGVAGLPPYSIGYVDLVQWGVLVATTIPLSIVGVKYAHRCPAKILRYFFAVLMFIVGVLMLIP</sequence>
<evidence type="ECO:0000313" key="6">
    <source>
        <dbReference type="EMBL" id="PWR72655.1"/>
    </source>
</evidence>
<dbReference type="PANTHER" id="PTHR43483:SF3">
    <property type="entry name" value="MEMBRANE TRANSPORTER PROTEIN HI_0806-RELATED"/>
    <property type="match status" value="1"/>
</dbReference>
<accession>A0A2V2N250</accession>
<evidence type="ECO:0000256" key="3">
    <source>
        <dbReference type="ARBA" id="ARBA00022989"/>
    </source>
</evidence>
<evidence type="ECO:0000256" key="4">
    <source>
        <dbReference type="ARBA" id="ARBA00023136"/>
    </source>
</evidence>
<evidence type="ECO:0000256" key="5">
    <source>
        <dbReference type="RuleBase" id="RU363041"/>
    </source>
</evidence>
<feature type="transmembrane region" description="Helical" evidence="5">
    <location>
        <begin position="6"/>
        <end position="39"/>
    </location>
</feature>
<keyword evidence="3 5" id="KW-1133">Transmembrane helix</keyword>
<gene>
    <name evidence="6" type="ORF">DK846_06725</name>
</gene>
<feature type="transmembrane region" description="Helical" evidence="5">
    <location>
        <begin position="84"/>
        <end position="105"/>
    </location>
</feature>
<feature type="transmembrane region" description="Helical" evidence="5">
    <location>
        <begin position="248"/>
        <end position="266"/>
    </location>
</feature>